<keyword evidence="2 7" id="KW-0813">Transport</keyword>
<accession>A0A2J7TMF0</accession>
<gene>
    <name evidence="9" type="ORF">CR492_03395</name>
</gene>
<evidence type="ECO:0000256" key="3">
    <source>
        <dbReference type="ARBA" id="ARBA00022475"/>
    </source>
</evidence>
<dbReference type="Gene3D" id="1.10.3720.10">
    <property type="entry name" value="MetI-like"/>
    <property type="match status" value="1"/>
</dbReference>
<evidence type="ECO:0000256" key="5">
    <source>
        <dbReference type="ARBA" id="ARBA00022989"/>
    </source>
</evidence>
<feature type="transmembrane region" description="Helical" evidence="7">
    <location>
        <begin position="46"/>
        <end position="76"/>
    </location>
</feature>
<dbReference type="PANTHER" id="PTHR30151">
    <property type="entry name" value="ALKANE SULFONATE ABC TRANSPORTER-RELATED, MEMBRANE SUBUNIT"/>
    <property type="match status" value="1"/>
</dbReference>
<comment type="subcellular location">
    <subcellularLocation>
        <location evidence="1 7">Cell membrane</location>
        <topology evidence="1 7">Multi-pass membrane protein</topology>
    </subcellularLocation>
</comment>
<dbReference type="Proteomes" id="UP000236286">
    <property type="component" value="Unassembled WGS sequence"/>
</dbReference>
<dbReference type="OrthoDB" id="8443696at2"/>
<keyword evidence="6 7" id="KW-0472">Membrane</keyword>
<comment type="caution">
    <text evidence="9">The sequence shown here is derived from an EMBL/GenBank/DDBJ whole genome shotgun (WGS) entry which is preliminary data.</text>
</comment>
<keyword evidence="3" id="KW-1003">Cell membrane</keyword>
<evidence type="ECO:0000313" key="10">
    <source>
        <dbReference type="Proteomes" id="UP000236286"/>
    </source>
</evidence>
<keyword evidence="4 7" id="KW-0812">Transmembrane</keyword>
<organism evidence="9 10">
    <name type="scientific">Methylocella silvestris</name>
    <dbReference type="NCBI Taxonomy" id="199596"/>
    <lineage>
        <taxon>Bacteria</taxon>
        <taxon>Pseudomonadati</taxon>
        <taxon>Pseudomonadota</taxon>
        <taxon>Alphaproteobacteria</taxon>
        <taxon>Hyphomicrobiales</taxon>
        <taxon>Beijerinckiaceae</taxon>
        <taxon>Methylocella</taxon>
    </lineage>
</organism>
<evidence type="ECO:0000256" key="1">
    <source>
        <dbReference type="ARBA" id="ARBA00004651"/>
    </source>
</evidence>
<dbReference type="EMBL" id="PDZR01000001">
    <property type="protein sequence ID" value="PNG27943.1"/>
    <property type="molecule type" value="Genomic_DNA"/>
</dbReference>
<evidence type="ECO:0000313" key="9">
    <source>
        <dbReference type="EMBL" id="PNG27943.1"/>
    </source>
</evidence>
<keyword evidence="5 7" id="KW-1133">Transmembrane helix</keyword>
<sequence>MPVRLLSFLLLLLLWEAASTIAASRLLPSPQAVLSVVGAEAASGALAFNLAATLARVVAAFILAMAVGMALGVAMGRSKAVDRFCDPWLIVLLNLPALVVIVLAYIWIGLNEVAAIGAVALNKLPNTTATVREGARALDRGLDEVAEIFAMPLKIRIFDVLLPQLAPYLAASMRSGLSLVWKIVLVVELLGRSNGIGFEIGTAFQLFDVTRLLAYALPFVAIMLAIETFVVQPIERRVSRWRPQHA</sequence>
<evidence type="ECO:0000256" key="7">
    <source>
        <dbReference type="RuleBase" id="RU363032"/>
    </source>
</evidence>
<dbReference type="RefSeq" id="WP_102842250.1">
    <property type="nucleotide sequence ID" value="NZ_PDZR01000001.1"/>
</dbReference>
<dbReference type="PANTHER" id="PTHR30151:SF38">
    <property type="entry name" value="ALIPHATIC SULFONATES TRANSPORT PERMEASE PROTEIN SSUC-RELATED"/>
    <property type="match status" value="1"/>
</dbReference>
<dbReference type="InterPro" id="IPR000515">
    <property type="entry name" value="MetI-like"/>
</dbReference>
<evidence type="ECO:0000256" key="6">
    <source>
        <dbReference type="ARBA" id="ARBA00023136"/>
    </source>
</evidence>
<protein>
    <submittedName>
        <fullName evidence="9">ABC transporter permease</fullName>
    </submittedName>
</protein>
<dbReference type="InterPro" id="IPR035906">
    <property type="entry name" value="MetI-like_sf"/>
</dbReference>
<feature type="transmembrane region" description="Helical" evidence="7">
    <location>
        <begin position="212"/>
        <end position="231"/>
    </location>
</feature>
<dbReference type="CDD" id="cd06261">
    <property type="entry name" value="TM_PBP2"/>
    <property type="match status" value="1"/>
</dbReference>
<dbReference type="GO" id="GO:0055085">
    <property type="term" value="P:transmembrane transport"/>
    <property type="evidence" value="ECO:0007669"/>
    <property type="project" value="InterPro"/>
</dbReference>
<name>A0A2J7TMF0_METSI</name>
<dbReference type="PROSITE" id="PS50928">
    <property type="entry name" value="ABC_TM1"/>
    <property type="match status" value="1"/>
</dbReference>
<comment type="similarity">
    <text evidence="7">Belongs to the binding-protein-dependent transport system permease family.</text>
</comment>
<evidence type="ECO:0000256" key="4">
    <source>
        <dbReference type="ARBA" id="ARBA00022692"/>
    </source>
</evidence>
<dbReference type="SUPFAM" id="SSF161098">
    <property type="entry name" value="MetI-like"/>
    <property type="match status" value="1"/>
</dbReference>
<dbReference type="AlphaFoldDB" id="A0A2J7TMF0"/>
<feature type="domain" description="ABC transmembrane type-1" evidence="8">
    <location>
        <begin position="50"/>
        <end position="230"/>
    </location>
</feature>
<evidence type="ECO:0000256" key="2">
    <source>
        <dbReference type="ARBA" id="ARBA00022448"/>
    </source>
</evidence>
<dbReference type="GO" id="GO:0005886">
    <property type="term" value="C:plasma membrane"/>
    <property type="evidence" value="ECO:0007669"/>
    <property type="project" value="UniProtKB-SubCell"/>
</dbReference>
<proteinExistence type="inferred from homology"/>
<reference evidence="9 10" key="1">
    <citation type="submission" date="2017-10" db="EMBL/GenBank/DDBJ databases">
        <title>Genome announcement of Methylocella silvestris TVC from permafrost.</title>
        <authorList>
            <person name="Wang J."/>
            <person name="Geng K."/>
            <person name="Ul-Haque F."/>
            <person name="Crombie A.T."/>
            <person name="Street L.E."/>
            <person name="Wookey P.A."/>
            <person name="Murrell J.C."/>
            <person name="Pratscher J."/>
        </authorList>
    </citation>
    <scope>NUCLEOTIDE SEQUENCE [LARGE SCALE GENOMIC DNA]</scope>
    <source>
        <strain evidence="9 10">TVC</strain>
    </source>
</reference>
<evidence type="ECO:0000259" key="8">
    <source>
        <dbReference type="PROSITE" id="PS50928"/>
    </source>
</evidence>
<dbReference type="Pfam" id="PF00528">
    <property type="entry name" value="BPD_transp_1"/>
    <property type="match status" value="1"/>
</dbReference>
<feature type="transmembrane region" description="Helical" evidence="7">
    <location>
        <begin position="88"/>
        <end position="108"/>
    </location>
</feature>